<gene>
    <name evidence="8" type="ORF">MGLY_03480</name>
</gene>
<evidence type="ECO:0000256" key="4">
    <source>
        <dbReference type="ARBA" id="ARBA00022989"/>
    </source>
</evidence>
<accession>A0A6I5ZMB9</accession>
<evidence type="ECO:0000256" key="6">
    <source>
        <dbReference type="SAM" id="Phobius"/>
    </source>
</evidence>
<evidence type="ECO:0000313" key="9">
    <source>
        <dbReference type="Proteomes" id="UP000425916"/>
    </source>
</evidence>
<evidence type="ECO:0000256" key="2">
    <source>
        <dbReference type="ARBA" id="ARBA00022475"/>
    </source>
</evidence>
<name>A0A6I5ZMB9_9FIRM</name>
<feature type="transmembrane region" description="Helical" evidence="6">
    <location>
        <begin position="56"/>
        <end position="77"/>
    </location>
</feature>
<feature type="domain" description="MrpA C-terminal/MbhD" evidence="7">
    <location>
        <begin position="15"/>
        <end position="80"/>
    </location>
</feature>
<dbReference type="InterPro" id="IPR042106">
    <property type="entry name" value="Nuo/plastoQ_OxRdtase_6_NuoJ"/>
</dbReference>
<evidence type="ECO:0000313" key="8">
    <source>
        <dbReference type="EMBL" id="QGP91024.1"/>
    </source>
</evidence>
<keyword evidence="3 6" id="KW-0812">Transmembrane</keyword>
<dbReference type="Pfam" id="PF13244">
    <property type="entry name" value="MbhD"/>
    <property type="match status" value="1"/>
</dbReference>
<evidence type="ECO:0000256" key="1">
    <source>
        <dbReference type="ARBA" id="ARBA00004651"/>
    </source>
</evidence>
<keyword evidence="4 6" id="KW-1133">Transmembrane helix</keyword>
<protein>
    <recommendedName>
        <fullName evidence="7">MrpA C-terminal/MbhD domain-containing protein</fullName>
    </recommendedName>
</protein>
<dbReference type="OrthoDB" id="7875411at2"/>
<dbReference type="GO" id="GO:0005886">
    <property type="term" value="C:plasma membrane"/>
    <property type="evidence" value="ECO:0007669"/>
    <property type="project" value="UniProtKB-SubCell"/>
</dbReference>
<evidence type="ECO:0000256" key="3">
    <source>
        <dbReference type="ARBA" id="ARBA00022692"/>
    </source>
</evidence>
<dbReference type="Gene3D" id="1.20.120.1200">
    <property type="entry name" value="NADH-ubiquinone/plastoquinone oxidoreductase chain 6, subunit NuoJ"/>
    <property type="match status" value="1"/>
</dbReference>
<keyword evidence="2" id="KW-1003">Cell membrane</keyword>
<feature type="transmembrane region" description="Helical" evidence="6">
    <location>
        <begin position="6"/>
        <end position="24"/>
    </location>
</feature>
<dbReference type="EMBL" id="CP046244">
    <property type="protein sequence ID" value="QGP91024.1"/>
    <property type="molecule type" value="Genomic_DNA"/>
</dbReference>
<comment type="subcellular location">
    <subcellularLocation>
        <location evidence="1">Cell membrane</location>
        <topology evidence="1">Multi-pass membrane protein</topology>
    </subcellularLocation>
</comment>
<evidence type="ECO:0000256" key="5">
    <source>
        <dbReference type="ARBA" id="ARBA00023136"/>
    </source>
</evidence>
<dbReference type="Proteomes" id="UP000425916">
    <property type="component" value="Chromosome"/>
</dbReference>
<proteinExistence type="predicted"/>
<organism evidence="8 9">
    <name type="scientific">Neomoorella glycerini</name>
    <dbReference type="NCBI Taxonomy" id="55779"/>
    <lineage>
        <taxon>Bacteria</taxon>
        <taxon>Bacillati</taxon>
        <taxon>Bacillota</taxon>
        <taxon>Clostridia</taxon>
        <taxon>Neomoorellales</taxon>
        <taxon>Neomoorellaceae</taxon>
        <taxon>Neomoorella</taxon>
    </lineage>
</organism>
<dbReference type="InterPro" id="IPR025383">
    <property type="entry name" value="MrpA_C/MbhD"/>
</dbReference>
<keyword evidence="5 6" id="KW-0472">Membrane</keyword>
<dbReference type="RefSeq" id="WP_156271457.1">
    <property type="nucleotide sequence ID" value="NZ_CP046244.1"/>
</dbReference>
<reference evidence="8 9" key="1">
    <citation type="submission" date="2019-11" db="EMBL/GenBank/DDBJ databases">
        <title>Genome sequence of Moorella glycerini DSM11254.</title>
        <authorList>
            <person name="Poehlein A."/>
            <person name="Boeer T."/>
            <person name="Daniel R."/>
        </authorList>
    </citation>
    <scope>NUCLEOTIDE SEQUENCE [LARGE SCALE GENOMIC DNA]</scope>
    <source>
        <strain evidence="8 9">DSM 11254</strain>
    </source>
</reference>
<keyword evidence="9" id="KW-1185">Reference proteome</keyword>
<dbReference type="AlphaFoldDB" id="A0A6I5ZMB9"/>
<evidence type="ECO:0000259" key="7">
    <source>
        <dbReference type="Pfam" id="PF13244"/>
    </source>
</evidence>
<sequence>MNGIEAYIFYGLLLFFLLACVLAVHQHDLLYAVLASGGASAILALVFYMLQAPDVAITEAAVGAGLSTVLYVLAISLTKREEEAEGLSKVVTKNE</sequence>
<feature type="transmembrane region" description="Helical" evidence="6">
    <location>
        <begin position="29"/>
        <end position="50"/>
    </location>
</feature>